<keyword evidence="4 6" id="KW-1133">Transmembrane helix</keyword>
<evidence type="ECO:0000256" key="1">
    <source>
        <dbReference type="ARBA" id="ARBA00004141"/>
    </source>
</evidence>
<keyword evidence="5 6" id="KW-0472">Membrane</keyword>
<evidence type="ECO:0000313" key="9">
    <source>
        <dbReference type="Proteomes" id="UP000005307"/>
    </source>
</evidence>
<keyword evidence="8" id="KW-0614">Plasmid</keyword>
<protein>
    <submittedName>
        <fullName evidence="8">DUF6 family transmembrane protein</fullName>
    </submittedName>
</protein>
<feature type="transmembrane region" description="Helical" evidence="6">
    <location>
        <begin position="39"/>
        <end position="58"/>
    </location>
</feature>
<evidence type="ECO:0000256" key="6">
    <source>
        <dbReference type="SAM" id="Phobius"/>
    </source>
</evidence>
<dbReference type="OrthoDB" id="9815809at2"/>
<comment type="similarity">
    <text evidence="2">Belongs to the drug/metabolite transporter (DMT) superfamily. 10 TMS drug/metabolite exporter (DME) (TC 2.A.7.3) family.</text>
</comment>
<dbReference type="GO" id="GO:0016020">
    <property type="term" value="C:membrane"/>
    <property type="evidence" value="ECO:0007669"/>
    <property type="project" value="UniProtKB-SubCell"/>
</dbReference>
<feature type="domain" description="EamA" evidence="7">
    <location>
        <begin position="151"/>
        <end position="275"/>
    </location>
</feature>
<dbReference type="PANTHER" id="PTHR22911:SF6">
    <property type="entry name" value="SOLUTE CARRIER FAMILY 35 MEMBER G1"/>
    <property type="match status" value="1"/>
</dbReference>
<feature type="transmembrane region" description="Helical" evidence="6">
    <location>
        <begin position="97"/>
        <end position="119"/>
    </location>
</feature>
<evidence type="ECO:0000313" key="8">
    <source>
        <dbReference type="EMBL" id="AGI70229.1"/>
    </source>
</evidence>
<feature type="transmembrane region" description="Helical" evidence="6">
    <location>
        <begin position="211"/>
        <end position="231"/>
    </location>
</feature>
<feature type="transmembrane region" description="Helical" evidence="6">
    <location>
        <begin position="180"/>
        <end position="199"/>
    </location>
</feature>
<evidence type="ECO:0000256" key="5">
    <source>
        <dbReference type="ARBA" id="ARBA00023136"/>
    </source>
</evidence>
<dbReference type="Proteomes" id="UP000005307">
    <property type="component" value="Plasmid pOA307_63"/>
</dbReference>
<comment type="subcellular location">
    <subcellularLocation>
        <location evidence="1">Membrane</location>
        <topology evidence="1">Multi-pass membrane protein</topology>
    </subcellularLocation>
</comment>
<evidence type="ECO:0000256" key="3">
    <source>
        <dbReference type="ARBA" id="ARBA00022692"/>
    </source>
</evidence>
<feature type="transmembrane region" description="Helical" evidence="6">
    <location>
        <begin position="12"/>
        <end position="33"/>
    </location>
</feature>
<dbReference type="InterPro" id="IPR037185">
    <property type="entry name" value="EmrE-like"/>
</dbReference>
<geneLocation type="plasmid" evidence="8 9">
    <name>pOA307_63</name>
</geneLocation>
<dbReference type="PANTHER" id="PTHR22911">
    <property type="entry name" value="ACYL-MALONYL CONDENSING ENZYME-RELATED"/>
    <property type="match status" value="1"/>
</dbReference>
<keyword evidence="9" id="KW-1185">Reference proteome</keyword>
<dbReference type="InterPro" id="IPR000620">
    <property type="entry name" value="EamA_dom"/>
</dbReference>
<dbReference type="EMBL" id="CP003741">
    <property type="protein sequence ID" value="AGI70229.1"/>
    <property type="molecule type" value="Genomic_DNA"/>
</dbReference>
<feature type="transmembrane region" description="Helical" evidence="6">
    <location>
        <begin position="238"/>
        <end position="258"/>
    </location>
</feature>
<sequence length="289" mass="31284">MTSNVAINNSYGAALLVAAAGLFTIDVTVLRFLSPDVPFSQIIFFRSVCQLVIVTLWIGCTRPSLFHSTFWLKLVVRGITSLVCWWLYYASFLTLDLALASTLTFTTSLFVVTMAPFVMGERIGMVRCLTTVLGFVGVIIASNVNSLNMEKGMLFGLGSAFMAAILIFQNRLLARTEHTATIMFWIGLVASAGTMPMALAGWTNLTLTDALLLLTAGTFATIGMLLTVEAYRFGEVSALAAFPYARILFALTIGYFLFAEVASMRELSGAAIIIACGLLANRSRRSIGS</sequence>
<keyword evidence="3 6" id="KW-0812">Transmembrane</keyword>
<feature type="transmembrane region" description="Helical" evidence="6">
    <location>
        <begin position="264"/>
        <end position="281"/>
    </location>
</feature>
<evidence type="ECO:0000256" key="4">
    <source>
        <dbReference type="ARBA" id="ARBA00022989"/>
    </source>
</evidence>
<dbReference type="KEGG" id="oat:OAN307_63p00100"/>
<accession>M9RC87</accession>
<dbReference type="SUPFAM" id="SSF103481">
    <property type="entry name" value="Multidrug resistance efflux transporter EmrE"/>
    <property type="match status" value="2"/>
</dbReference>
<feature type="transmembrane region" description="Helical" evidence="6">
    <location>
        <begin position="152"/>
        <end position="168"/>
    </location>
</feature>
<name>M9RC87_9RHOB</name>
<dbReference type="HOGENOM" id="CLU_032828_0_0_5"/>
<dbReference type="Pfam" id="PF00892">
    <property type="entry name" value="EamA"/>
    <property type="match status" value="2"/>
</dbReference>
<dbReference type="eggNOG" id="COG0697">
    <property type="taxonomic scope" value="Bacteria"/>
</dbReference>
<organism evidence="8 9">
    <name type="scientific">Octadecabacter antarcticus 307</name>
    <dbReference type="NCBI Taxonomy" id="391626"/>
    <lineage>
        <taxon>Bacteria</taxon>
        <taxon>Pseudomonadati</taxon>
        <taxon>Pseudomonadota</taxon>
        <taxon>Alphaproteobacteria</taxon>
        <taxon>Rhodobacterales</taxon>
        <taxon>Roseobacteraceae</taxon>
        <taxon>Octadecabacter</taxon>
    </lineage>
</organism>
<feature type="transmembrane region" description="Helical" evidence="6">
    <location>
        <begin position="126"/>
        <end position="146"/>
    </location>
</feature>
<proteinExistence type="inferred from homology"/>
<reference evidence="8 9" key="1">
    <citation type="journal article" date="2013" name="PLoS ONE">
        <title>Poles Apart: Arctic and Antarctic Octadecabacter strains Share High Genome Plasticity and a New Type of Xanthorhodopsin.</title>
        <authorList>
            <person name="Vollmers J."/>
            <person name="Voget S."/>
            <person name="Dietrich S."/>
            <person name="Gollnow K."/>
            <person name="Smits M."/>
            <person name="Meyer K."/>
            <person name="Brinkhoff T."/>
            <person name="Simon M."/>
            <person name="Daniel R."/>
        </authorList>
    </citation>
    <scope>NUCLEOTIDE SEQUENCE [LARGE SCALE GENOMIC DNA]</scope>
    <source>
        <strain evidence="8 9">307</strain>
        <plasmid evidence="8">pOA307_63</plasmid>
    </source>
</reference>
<evidence type="ECO:0000259" key="7">
    <source>
        <dbReference type="Pfam" id="PF00892"/>
    </source>
</evidence>
<evidence type="ECO:0000256" key="2">
    <source>
        <dbReference type="ARBA" id="ARBA00009853"/>
    </source>
</evidence>
<dbReference type="AlphaFoldDB" id="M9RC87"/>
<feature type="domain" description="EamA" evidence="7">
    <location>
        <begin position="12"/>
        <end position="141"/>
    </location>
</feature>
<feature type="transmembrane region" description="Helical" evidence="6">
    <location>
        <begin position="70"/>
        <end position="91"/>
    </location>
</feature>
<gene>
    <name evidence="8" type="ORF">OAN307_63p00100</name>
</gene>